<dbReference type="Proteomes" id="UP000243217">
    <property type="component" value="Unassembled WGS sequence"/>
</dbReference>
<dbReference type="PANTHER" id="PTHR34894">
    <property type="entry name" value="SAM-DEPENDENT METHYLTRANSFERASE RSMI, CONSERVED SITE"/>
    <property type="match status" value="1"/>
</dbReference>
<evidence type="ECO:0008006" key="3">
    <source>
        <dbReference type="Google" id="ProtNLM"/>
    </source>
</evidence>
<evidence type="ECO:0000313" key="2">
    <source>
        <dbReference type="Proteomes" id="UP000243217"/>
    </source>
</evidence>
<evidence type="ECO:0000313" key="1">
    <source>
        <dbReference type="EMBL" id="OQR93752.1"/>
    </source>
</evidence>
<dbReference type="PANTHER" id="PTHR34894:SF5">
    <property type="entry name" value="EF-HAND DOMAIN-CONTAINING PROTEIN"/>
    <property type="match status" value="1"/>
</dbReference>
<dbReference type="AlphaFoldDB" id="A0A1V9Z734"/>
<name>A0A1V9Z734_9STRA</name>
<organism evidence="1 2">
    <name type="scientific">Thraustotheca clavata</name>
    <dbReference type="NCBI Taxonomy" id="74557"/>
    <lineage>
        <taxon>Eukaryota</taxon>
        <taxon>Sar</taxon>
        <taxon>Stramenopiles</taxon>
        <taxon>Oomycota</taxon>
        <taxon>Saprolegniomycetes</taxon>
        <taxon>Saprolegniales</taxon>
        <taxon>Achlyaceae</taxon>
        <taxon>Thraustotheca</taxon>
    </lineage>
</organism>
<reference evidence="1 2" key="1">
    <citation type="journal article" date="2014" name="Genome Biol. Evol.">
        <title>The secreted proteins of Achlya hypogyna and Thraustotheca clavata identify the ancestral oomycete secretome and reveal gene acquisitions by horizontal gene transfer.</title>
        <authorList>
            <person name="Misner I."/>
            <person name="Blouin N."/>
            <person name="Leonard G."/>
            <person name="Richards T.A."/>
            <person name="Lane C.E."/>
        </authorList>
    </citation>
    <scope>NUCLEOTIDE SEQUENCE [LARGE SCALE GENOMIC DNA]</scope>
    <source>
        <strain evidence="1 2">ATCC 34112</strain>
    </source>
</reference>
<comment type="caution">
    <text evidence="1">The sequence shown here is derived from an EMBL/GenBank/DDBJ whole genome shotgun (WGS) entry which is preliminary data.</text>
</comment>
<protein>
    <recommendedName>
        <fullName evidence="3">EF-hand domain-containing protein</fullName>
    </recommendedName>
</protein>
<dbReference type="EMBL" id="JNBS01002233">
    <property type="protein sequence ID" value="OQR93752.1"/>
    <property type="molecule type" value="Genomic_DNA"/>
</dbReference>
<gene>
    <name evidence="1" type="ORF">THRCLA_08349</name>
</gene>
<dbReference type="STRING" id="74557.A0A1V9Z734"/>
<sequence length="1259" mass="142699">MALYNFVNPRKERCKPAILDDITAKVLLKWAGQMNSTESIPKLWQALVQQSQSNAQVPYREAPNAVCTAIYFEILQQILQKCCPKASMVCDVVLGGILNCVYRTYDPAKPFYNNSRYADADDRRSREEVASQNDHHIRTIYLHFSQVESSSQKSVVMDLVKPVLSIDTMVEIWDLFLDAPAATTLRLPTASAVHLATLTKCFELLHDDEKRQLVQSLAQSIELRLNDLVGMKSDEIALPQPESKPTMLPHLLTKQSSMGRMSIHVRPTPEPPRISIAKPLKESQRRPSVLLPPNNRKPTRMSIRRKSILPHPPSVMSPEALLEMLPTVVTKDTLNLQDFPIPETKLKDFIEEVGDELLDIYTTLRNGEYRHQQSALQDLATLLERQFEKDASELDVTESNEMKKAKELNAVTTIVQLLKINSGALGSVLKQIPEILIDTVTMQQGILKYCMVHCPRVVQNFLHLETSPDILDTWHTTVKAHSIGLTLLWSSEMTSNVQDVTLSPLEAAYHWLNHHVSDAAKVMLLNCDLTNQLFVEMENETAKAKPGTINQFRLRNMLIELQDLPTFTQLRDIAQLKGFDAAIKHDVPSVVQMLGIILRNDEHLKNLVNNSIELTTALSMINRQALINLLTSDVTTWKPFFVNTIAAHDFLLADCLQLKTQHLLGGPRLMEAFNLVMAGNDGRWVGNDEQEKAQAVELISSEPLLNQPSAQSTSMTASVYVAKALNVFRMGRRWQPLAAQPLRHRRNPQTKMALNHIPWLWKTFDCERGKAPELTLRELKKLVFDIMIEKIKIDELELDGDDTIGDLSPFVCDYFVAKLQNRSLVGTQLQQVFRGCQTHISDPRIAFFAAACGIEKPLGRGILKSYLKSMGHLLLGVMRVFKPENSLHQLADGSCVVKTDAVLSASKAVFANCFSQSEVKDFQTRVLALRRVTLPDSYHNFYLDVRTAAVDLDEIMSLFLMAWQTFDARIDEQYISAFHRFRVNGDFIGIEEFVKIILHVTHGSISARDCRLIFYDMGEDMINLQTLLRLTQQYDLRLSVNHPPLPLSEKDHDEIRASLGQSCVLSFDDELKQLISCWDQIRPEIDKQLRSAHQNGSTKATLRRHKLAVEDSLSYLSSGNQTANARSAWDTFRSSVACLQSAVQAQKYFSTVYVQCHVRKWVSKIKKQHELQAIRDLNDGSTRISAQDLKYDVSTKTMLMRRHTRTNSIEKQSTIDEPFLDDTSFETKRTARGSLEDVTKDKARATKILASTLFSREKK</sequence>
<dbReference type="OrthoDB" id="125347at2759"/>
<accession>A0A1V9Z734</accession>
<keyword evidence="2" id="KW-1185">Reference proteome</keyword>
<proteinExistence type="predicted"/>